<name>A0ABU6QGC5_9FABA</name>
<protein>
    <submittedName>
        <fullName evidence="1">Uncharacterized protein</fullName>
    </submittedName>
</protein>
<gene>
    <name evidence="1" type="ORF">PIB30_043680</name>
</gene>
<reference evidence="1 2" key="1">
    <citation type="journal article" date="2023" name="Plants (Basel)">
        <title>Bridging the Gap: Combining Genomics and Transcriptomics Approaches to Understand Stylosanthes scabra, an Orphan Legume from the Brazilian Caatinga.</title>
        <authorList>
            <person name="Ferreira-Neto J.R.C."/>
            <person name="da Silva M.D."/>
            <person name="Binneck E."/>
            <person name="de Melo N.F."/>
            <person name="da Silva R.H."/>
            <person name="de Melo A.L.T.M."/>
            <person name="Pandolfi V."/>
            <person name="Bustamante F.O."/>
            <person name="Brasileiro-Vidal A.C."/>
            <person name="Benko-Iseppon A.M."/>
        </authorList>
    </citation>
    <scope>NUCLEOTIDE SEQUENCE [LARGE SCALE GENOMIC DNA]</scope>
    <source>
        <tissue evidence="1">Leaves</tissue>
    </source>
</reference>
<organism evidence="1 2">
    <name type="scientific">Stylosanthes scabra</name>
    <dbReference type="NCBI Taxonomy" id="79078"/>
    <lineage>
        <taxon>Eukaryota</taxon>
        <taxon>Viridiplantae</taxon>
        <taxon>Streptophyta</taxon>
        <taxon>Embryophyta</taxon>
        <taxon>Tracheophyta</taxon>
        <taxon>Spermatophyta</taxon>
        <taxon>Magnoliopsida</taxon>
        <taxon>eudicotyledons</taxon>
        <taxon>Gunneridae</taxon>
        <taxon>Pentapetalae</taxon>
        <taxon>rosids</taxon>
        <taxon>fabids</taxon>
        <taxon>Fabales</taxon>
        <taxon>Fabaceae</taxon>
        <taxon>Papilionoideae</taxon>
        <taxon>50 kb inversion clade</taxon>
        <taxon>dalbergioids sensu lato</taxon>
        <taxon>Dalbergieae</taxon>
        <taxon>Pterocarpus clade</taxon>
        <taxon>Stylosanthes</taxon>
    </lineage>
</organism>
<dbReference type="Proteomes" id="UP001341840">
    <property type="component" value="Unassembled WGS sequence"/>
</dbReference>
<comment type="caution">
    <text evidence="1">The sequence shown here is derived from an EMBL/GenBank/DDBJ whole genome shotgun (WGS) entry which is preliminary data.</text>
</comment>
<accession>A0ABU6QGC5</accession>
<proteinExistence type="predicted"/>
<dbReference type="EMBL" id="JASCZI010000256">
    <property type="protein sequence ID" value="MED6110511.1"/>
    <property type="molecule type" value="Genomic_DNA"/>
</dbReference>
<keyword evidence="2" id="KW-1185">Reference proteome</keyword>
<evidence type="ECO:0000313" key="1">
    <source>
        <dbReference type="EMBL" id="MED6110511.1"/>
    </source>
</evidence>
<sequence length="141" mass="16251">MLEKLTVVIVVKVMINEEMLEVTKLERREYVGKSCGQWPKKLKSSEVVRKGNEEVAEWKQMAEKCRIEANAFGDRMENPYFDGRVSIDGKGASKGSDQNRYTVVEDKSKRKRLEGFYGYVNIEVSIETWTRGKYVEKAEGT</sequence>
<evidence type="ECO:0000313" key="2">
    <source>
        <dbReference type="Proteomes" id="UP001341840"/>
    </source>
</evidence>